<dbReference type="InParanoid" id="A0A0H2S4K5"/>
<organism evidence="1 2">
    <name type="scientific">Schizopora paradoxa</name>
    <dbReference type="NCBI Taxonomy" id="27342"/>
    <lineage>
        <taxon>Eukaryota</taxon>
        <taxon>Fungi</taxon>
        <taxon>Dikarya</taxon>
        <taxon>Basidiomycota</taxon>
        <taxon>Agaricomycotina</taxon>
        <taxon>Agaricomycetes</taxon>
        <taxon>Hymenochaetales</taxon>
        <taxon>Schizoporaceae</taxon>
        <taxon>Schizopora</taxon>
    </lineage>
</organism>
<name>A0A0H2S4K5_9AGAM</name>
<dbReference type="AlphaFoldDB" id="A0A0H2S4K5"/>
<sequence>MEHITLYAETADGSSIARSPGSRKKEVMLIVIRRMAAMIIRSFIQLRTPHPISKVATSSHSAIEQFAMESFGEVSTATKKARVMARMGRSSRHPIIDYLQYDGLVYLVIDRYEEERKPSVRNEYVRGLRERALSGLETDVCLGRSKVFVAIRRQSGDESTTLARGNIVARWVKFHPTSGGQVDIVITKISYIVVLRKQAVMQDYGQ</sequence>
<protein>
    <submittedName>
        <fullName evidence="1">Uncharacterized protein</fullName>
    </submittedName>
</protein>
<gene>
    <name evidence="1" type="ORF">SCHPADRAFT_885784</name>
</gene>
<dbReference type="EMBL" id="KQ085890">
    <property type="protein sequence ID" value="KLO18889.1"/>
    <property type="molecule type" value="Genomic_DNA"/>
</dbReference>
<evidence type="ECO:0000313" key="2">
    <source>
        <dbReference type="Proteomes" id="UP000053477"/>
    </source>
</evidence>
<dbReference type="Proteomes" id="UP000053477">
    <property type="component" value="Unassembled WGS sequence"/>
</dbReference>
<proteinExistence type="predicted"/>
<keyword evidence="2" id="KW-1185">Reference proteome</keyword>
<evidence type="ECO:0000313" key="1">
    <source>
        <dbReference type="EMBL" id="KLO18889.1"/>
    </source>
</evidence>
<accession>A0A0H2S4K5</accession>
<reference evidence="1 2" key="1">
    <citation type="submission" date="2015-04" db="EMBL/GenBank/DDBJ databases">
        <title>Complete genome sequence of Schizopora paradoxa KUC8140, a cosmopolitan wood degrader in East Asia.</title>
        <authorList>
            <consortium name="DOE Joint Genome Institute"/>
            <person name="Min B."/>
            <person name="Park H."/>
            <person name="Jang Y."/>
            <person name="Kim J.-J."/>
            <person name="Kim K.H."/>
            <person name="Pangilinan J."/>
            <person name="Lipzen A."/>
            <person name="Riley R."/>
            <person name="Grigoriev I.V."/>
            <person name="Spatafora J.W."/>
            <person name="Choi I.-G."/>
        </authorList>
    </citation>
    <scope>NUCLEOTIDE SEQUENCE [LARGE SCALE GENOMIC DNA]</scope>
    <source>
        <strain evidence="1 2">KUC8140</strain>
    </source>
</reference>